<dbReference type="RefSeq" id="WP_323280651.1">
    <property type="nucleotide sequence ID" value="NZ_JAYGGQ010000017.1"/>
</dbReference>
<name>A0ABU5TB81_9MICC</name>
<evidence type="ECO:0000256" key="1">
    <source>
        <dbReference type="SAM" id="MobiDB-lite"/>
    </source>
</evidence>
<keyword evidence="3" id="KW-1185">Reference proteome</keyword>
<organism evidence="2 3">
    <name type="scientific">Sinomonas terricola</name>
    <dbReference type="NCBI Taxonomy" id="3110330"/>
    <lineage>
        <taxon>Bacteria</taxon>
        <taxon>Bacillati</taxon>
        <taxon>Actinomycetota</taxon>
        <taxon>Actinomycetes</taxon>
        <taxon>Micrococcales</taxon>
        <taxon>Micrococcaceae</taxon>
        <taxon>Sinomonas</taxon>
    </lineage>
</organism>
<sequence length="151" mass="16386">MKKITHREPLATPHPAFTAGPLDIGHRSMPPNRRLMAFMVDCSARECAAQVAEAQSTEAAGKLARAFRTWPAEAIAALLDDGHQDWARAFFPAFVRYLHQAERRVALEAISAEAALAAITEPVRKLTGPSWDEVRYALAAEIGLVKAAAAV</sequence>
<evidence type="ECO:0000313" key="3">
    <source>
        <dbReference type="Proteomes" id="UP001304769"/>
    </source>
</evidence>
<dbReference type="Proteomes" id="UP001304769">
    <property type="component" value="Unassembled WGS sequence"/>
</dbReference>
<dbReference type="EMBL" id="JAYGGQ010000017">
    <property type="protein sequence ID" value="MEA5456749.1"/>
    <property type="molecule type" value="Genomic_DNA"/>
</dbReference>
<reference evidence="2 3" key="1">
    <citation type="submission" date="2023-12" db="EMBL/GenBank/DDBJ databases">
        <title>Sinomonas terricola sp. nov, isolated from litchi orchard soil in Guangdong, PR China.</title>
        <authorList>
            <person name="Jiaxin W."/>
            <person name="Yang Z."/>
            <person name="Honghui Z."/>
        </authorList>
    </citation>
    <scope>NUCLEOTIDE SEQUENCE [LARGE SCALE GENOMIC DNA]</scope>
    <source>
        <strain evidence="2 3">JGH33</strain>
    </source>
</reference>
<protein>
    <submittedName>
        <fullName evidence="2">Uncharacterized protein</fullName>
    </submittedName>
</protein>
<accession>A0ABU5TB81</accession>
<proteinExistence type="predicted"/>
<feature type="region of interest" description="Disordered" evidence="1">
    <location>
        <begin position="1"/>
        <end position="24"/>
    </location>
</feature>
<evidence type="ECO:0000313" key="2">
    <source>
        <dbReference type="EMBL" id="MEA5456749.1"/>
    </source>
</evidence>
<gene>
    <name evidence="2" type="ORF">SPF06_18655</name>
</gene>
<comment type="caution">
    <text evidence="2">The sequence shown here is derived from an EMBL/GenBank/DDBJ whole genome shotgun (WGS) entry which is preliminary data.</text>
</comment>